<dbReference type="InterPro" id="IPR049342">
    <property type="entry name" value="TRAF1-6_MATH_dom"/>
</dbReference>
<dbReference type="InterPro" id="IPR002083">
    <property type="entry name" value="MATH/TRAF_dom"/>
</dbReference>
<dbReference type="EMBL" id="CAJOBE010004883">
    <property type="protein sequence ID" value="CAF3951626.1"/>
    <property type="molecule type" value="Genomic_DNA"/>
</dbReference>
<reference evidence="2" key="1">
    <citation type="submission" date="2021-02" db="EMBL/GenBank/DDBJ databases">
        <authorList>
            <person name="Nowell W R."/>
        </authorList>
    </citation>
    <scope>NUCLEOTIDE SEQUENCE</scope>
</reference>
<gene>
    <name evidence="2" type="ORF">FNK824_LOCUS23256</name>
</gene>
<accession>A0A819KWI0</accession>
<dbReference type="InterPro" id="IPR008974">
    <property type="entry name" value="TRAF-like"/>
</dbReference>
<evidence type="ECO:0000259" key="1">
    <source>
        <dbReference type="PROSITE" id="PS50144"/>
    </source>
</evidence>
<dbReference type="Gene3D" id="2.60.210.10">
    <property type="entry name" value="Apoptosis, Tumor Necrosis Factor Receptor Associated Protein 2, Chain A"/>
    <property type="match status" value="1"/>
</dbReference>
<protein>
    <recommendedName>
        <fullName evidence="1">MATH domain-containing protein</fullName>
    </recommendedName>
</protein>
<name>A0A819KWI0_9BILA</name>
<dbReference type="PROSITE" id="PS50144">
    <property type="entry name" value="MATH"/>
    <property type="match status" value="1"/>
</dbReference>
<feature type="domain" description="MATH" evidence="1">
    <location>
        <begin position="1"/>
        <end position="85"/>
    </location>
</feature>
<proteinExistence type="predicted"/>
<sequence length="134" mass="15931">MRSNYDNDLRWPFQFKVTFTLLNDLSPNNNQTTSFWPNTKSIAFQCPRSEMNIAYGISKFFPLNLFEQNENHYVQNDRMFIKIEVDFLTERPIFPSITDADELVNEEELIDTTYDNFSQLLCLQMHDNNIQQSN</sequence>
<dbReference type="Proteomes" id="UP000663874">
    <property type="component" value="Unassembled WGS sequence"/>
</dbReference>
<dbReference type="SUPFAM" id="SSF49599">
    <property type="entry name" value="TRAF domain-like"/>
    <property type="match status" value="1"/>
</dbReference>
<dbReference type="Pfam" id="PF21355">
    <property type="entry name" value="TRAF-mep_MATH"/>
    <property type="match status" value="1"/>
</dbReference>
<evidence type="ECO:0000313" key="2">
    <source>
        <dbReference type="EMBL" id="CAF3951626.1"/>
    </source>
</evidence>
<comment type="caution">
    <text evidence="2">The sequence shown here is derived from an EMBL/GenBank/DDBJ whole genome shotgun (WGS) entry which is preliminary data.</text>
</comment>
<evidence type="ECO:0000313" key="3">
    <source>
        <dbReference type="Proteomes" id="UP000663874"/>
    </source>
</evidence>
<dbReference type="AlphaFoldDB" id="A0A819KWI0"/>
<organism evidence="2 3">
    <name type="scientific">Rotaria sordida</name>
    <dbReference type="NCBI Taxonomy" id="392033"/>
    <lineage>
        <taxon>Eukaryota</taxon>
        <taxon>Metazoa</taxon>
        <taxon>Spiralia</taxon>
        <taxon>Gnathifera</taxon>
        <taxon>Rotifera</taxon>
        <taxon>Eurotatoria</taxon>
        <taxon>Bdelloidea</taxon>
        <taxon>Philodinida</taxon>
        <taxon>Philodinidae</taxon>
        <taxon>Rotaria</taxon>
    </lineage>
</organism>